<organism evidence="2 3">
    <name type="scientific">Podospora fimiseda</name>
    <dbReference type="NCBI Taxonomy" id="252190"/>
    <lineage>
        <taxon>Eukaryota</taxon>
        <taxon>Fungi</taxon>
        <taxon>Dikarya</taxon>
        <taxon>Ascomycota</taxon>
        <taxon>Pezizomycotina</taxon>
        <taxon>Sordariomycetes</taxon>
        <taxon>Sordariomycetidae</taxon>
        <taxon>Sordariales</taxon>
        <taxon>Podosporaceae</taxon>
        <taxon>Podospora</taxon>
    </lineage>
</organism>
<proteinExistence type="predicted"/>
<feature type="region of interest" description="Disordered" evidence="1">
    <location>
        <begin position="150"/>
        <end position="173"/>
    </location>
</feature>
<dbReference type="Proteomes" id="UP001301958">
    <property type="component" value="Unassembled WGS sequence"/>
</dbReference>
<evidence type="ECO:0000313" key="3">
    <source>
        <dbReference type="Proteomes" id="UP001301958"/>
    </source>
</evidence>
<sequence>MDHDSGPGPVEVTETVAATQNIIQLRKRTVIKDLNRVATVKKTSIRDITSSTPTVKKIRLVKKKATTGTTSIATVKKIRIAIKKRETDSAPNGSIAQSPTMPAETGLDDSSRIQTDGRPMITVAVDQESNSSNFAPTEPDFDDNNLVSSTTEHALTEKPFPSPRRVRETDEEPDDLHIEKVLKLTENMTVRTVYITVRDQNVPDAEEPISMTAAVYHLDDQTSTNCLRILPIFPAQHGTSFHCWTTTDVCVSLQSSATVNTIRDKSKSGLVKSRSLSVSLSLSW</sequence>
<dbReference type="AlphaFoldDB" id="A0AAN7GXN3"/>
<reference evidence="2" key="1">
    <citation type="journal article" date="2023" name="Mol. Phylogenet. Evol.">
        <title>Genome-scale phylogeny and comparative genomics of the fungal order Sordariales.</title>
        <authorList>
            <person name="Hensen N."/>
            <person name="Bonometti L."/>
            <person name="Westerberg I."/>
            <person name="Brannstrom I.O."/>
            <person name="Guillou S."/>
            <person name="Cros-Aarteil S."/>
            <person name="Calhoun S."/>
            <person name="Haridas S."/>
            <person name="Kuo A."/>
            <person name="Mondo S."/>
            <person name="Pangilinan J."/>
            <person name="Riley R."/>
            <person name="LaButti K."/>
            <person name="Andreopoulos B."/>
            <person name="Lipzen A."/>
            <person name="Chen C."/>
            <person name="Yan M."/>
            <person name="Daum C."/>
            <person name="Ng V."/>
            <person name="Clum A."/>
            <person name="Steindorff A."/>
            <person name="Ohm R.A."/>
            <person name="Martin F."/>
            <person name="Silar P."/>
            <person name="Natvig D.O."/>
            <person name="Lalanne C."/>
            <person name="Gautier V."/>
            <person name="Ament-Velasquez S.L."/>
            <person name="Kruys A."/>
            <person name="Hutchinson M.I."/>
            <person name="Powell A.J."/>
            <person name="Barry K."/>
            <person name="Miller A.N."/>
            <person name="Grigoriev I.V."/>
            <person name="Debuchy R."/>
            <person name="Gladieux P."/>
            <person name="Hiltunen Thoren M."/>
            <person name="Johannesson H."/>
        </authorList>
    </citation>
    <scope>NUCLEOTIDE SEQUENCE</scope>
    <source>
        <strain evidence="2">CBS 990.96</strain>
    </source>
</reference>
<protein>
    <submittedName>
        <fullName evidence="2">Uncharacterized protein</fullName>
    </submittedName>
</protein>
<accession>A0AAN7GXN3</accession>
<feature type="region of interest" description="Disordered" evidence="1">
    <location>
        <begin position="86"/>
        <end position="114"/>
    </location>
</feature>
<name>A0AAN7GXN3_9PEZI</name>
<reference evidence="2" key="2">
    <citation type="submission" date="2023-05" db="EMBL/GenBank/DDBJ databases">
        <authorList>
            <consortium name="Lawrence Berkeley National Laboratory"/>
            <person name="Steindorff A."/>
            <person name="Hensen N."/>
            <person name="Bonometti L."/>
            <person name="Westerberg I."/>
            <person name="Brannstrom I.O."/>
            <person name="Guillou S."/>
            <person name="Cros-Aarteil S."/>
            <person name="Calhoun S."/>
            <person name="Haridas S."/>
            <person name="Kuo A."/>
            <person name="Mondo S."/>
            <person name="Pangilinan J."/>
            <person name="Riley R."/>
            <person name="Labutti K."/>
            <person name="Andreopoulos B."/>
            <person name="Lipzen A."/>
            <person name="Chen C."/>
            <person name="Yanf M."/>
            <person name="Daum C."/>
            <person name="Ng V."/>
            <person name="Clum A."/>
            <person name="Ohm R."/>
            <person name="Martin F."/>
            <person name="Silar P."/>
            <person name="Natvig D."/>
            <person name="Lalanne C."/>
            <person name="Gautier V."/>
            <person name="Ament-Velasquez S.L."/>
            <person name="Kruys A."/>
            <person name="Hutchinson M.I."/>
            <person name="Powell A.J."/>
            <person name="Barry K."/>
            <person name="Miller A.N."/>
            <person name="Grigoriev I.V."/>
            <person name="Debuchy R."/>
            <person name="Gladieux P."/>
            <person name="Thoren M.H."/>
            <person name="Johannesson H."/>
        </authorList>
    </citation>
    <scope>NUCLEOTIDE SEQUENCE</scope>
    <source>
        <strain evidence="2">CBS 990.96</strain>
    </source>
</reference>
<feature type="compositionally biased region" description="Polar residues" evidence="1">
    <location>
        <begin position="89"/>
        <end position="100"/>
    </location>
</feature>
<evidence type="ECO:0000313" key="2">
    <source>
        <dbReference type="EMBL" id="KAK4223564.1"/>
    </source>
</evidence>
<comment type="caution">
    <text evidence="2">The sequence shown here is derived from an EMBL/GenBank/DDBJ whole genome shotgun (WGS) entry which is preliminary data.</text>
</comment>
<keyword evidence="3" id="KW-1185">Reference proteome</keyword>
<dbReference type="EMBL" id="MU865422">
    <property type="protein sequence ID" value="KAK4223564.1"/>
    <property type="molecule type" value="Genomic_DNA"/>
</dbReference>
<evidence type="ECO:0000256" key="1">
    <source>
        <dbReference type="SAM" id="MobiDB-lite"/>
    </source>
</evidence>
<gene>
    <name evidence="2" type="ORF">QBC38DRAFT_447243</name>
</gene>